<dbReference type="PANTHER" id="PTHR46082">
    <property type="entry name" value="ATP/GTP-BINDING PROTEIN-RELATED"/>
    <property type="match status" value="1"/>
</dbReference>
<dbReference type="GO" id="GO:0003824">
    <property type="term" value="F:catalytic activity"/>
    <property type="evidence" value="ECO:0007669"/>
    <property type="project" value="InterPro"/>
</dbReference>
<dbReference type="OrthoDB" id="1577640at2759"/>
<gene>
    <name evidence="1" type="ORF">MAC_04140</name>
</gene>
<sequence length="205" mass="23094">MVGIAGGAPSKKHDIRLGDVVVSSPSHGHGVLQYEFVKRIQNQEHARQGPLNLPPSSLRAVVAALQTEYKERGHEVDRTIKAILRERPQLRYGFRKPDLTTDRLYKSEVTHPANNEGCCDEVCGTQLEKLVERKQRSSRQDNPAIHYGVVASGNSLIKDAMLRDNLALEDGVLCFKMEAARLMNWFSRLIIRGICDYVRAYGREL</sequence>
<proteinExistence type="predicted"/>
<dbReference type="InParanoid" id="E9E2P2"/>
<dbReference type="Proteomes" id="UP000002499">
    <property type="component" value="Unassembled WGS sequence"/>
</dbReference>
<dbReference type="STRING" id="655827.E9E2P2"/>
<name>E9E2P2_METAQ</name>
<dbReference type="GeneID" id="19248451"/>
<organism evidence="2">
    <name type="scientific">Metarhizium acridum (strain CQMa 102)</name>
    <dbReference type="NCBI Taxonomy" id="655827"/>
    <lineage>
        <taxon>Eukaryota</taxon>
        <taxon>Fungi</taxon>
        <taxon>Dikarya</taxon>
        <taxon>Ascomycota</taxon>
        <taxon>Pezizomycotina</taxon>
        <taxon>Sordariomycetes</taxon>
        <taxon>Hypocreomycetidae</taxon>
        <taxon>Hypocreales</taxon>
        <taxon>Clavicipitaceae</taxon>
        <taxon>Metarhizium</taxon>
    </lineage>
</organism>
<dbReference type="GO" id="GO:0009116">
    <property type="term" value="P:nucleoside metabolic process"/>
    <property type="evidence" value="ECO:0007669"/>
    <property type="project" value="InterPro"/>
</dbReference>
<reference evidence="1 2" key="1">
    <citation type="journal article" date="2011" name="PLoS Genet.">
        <title>Genome sequencing and comparative transcriptomics of the model entomopathogenic fungi Metarhizium anisopliae and M. acridum.</title>
        <authorList>
            <person name="Gao Q."/>
            <person name="Jin K."/>
            <person name="Ying S.H."/>
            <person name="Zhang Y."/>
            <person name="Xiao G."/>
            <person name="Shang Y."/>
            <person name="Duan Z."/>
            <person name="Hu X."/>
            <person name="Xie X.Q."/>
            <person name="Zhou G."/>
            <person name="Peng G."/>
            <person name="Luo Z."/>
            <person name="Huang W."/>
            <person name="Wang B."/>
            <person name="Fang W."/>
            <person name="Wang S."/>
            <person name="Zhong Y."/>
            <person name="Ma L.J."/>
            <person name="St Leger R.J."/>
            <person name="Zhao G.P."/>
            <person name="Pei Y."/>
            <person name="Feng M.G."/>
            <person name="Xia Y."/>
            <person name="Wang C."/>
        </authorList>
    </citation>
    <scope>NUCLEOTIDE SEQUENCE [LARGE SCALE GENOMIC DNA]</scope>
    <source>
        <strain evidence="1 2">CQMa 102</strain>
    </source>
</reference>
<dbReference type="Gene3D" id="3.40.50.1580">
    <property type="entry name" value="Nucleoside phosphorylase domain"/>
    <property type="match status" value="1"/>
</dbReference>
<dbReference type="OMA" id="HEVDRTI"/>
<accession>E9E2P2</accession>
<protein>
    <submittedName>
        <fullName evidence="1">Pfs, NACHT and WD domain protein</fullName>
    </submittedName>
</protein>
<dbReference type="AlphaFoldDB" id="E9E2P2"/>
<dbReference type="KEGG" id="maw:19248451"/>
<evidence type="ECO:0000313" key="2">
    <source>
        <dbReference type="Proteomes" id="UP000002499"/>
    </source>
</evidence>
<dbReference type="SUPFAM" id="SSF53167">
    <property type="entry name" value="Purine and uridine phosphorylases"/>
    <property type="match status" value="1"/>
</dbReference>
<keyword evidence="2" id="KW-1185">Reference proteome</keyword>
<dbReference type="HOGENOM" id="CLU_000288_34_22_1"/>
<dbReference type="EMBL" id="GL698495">
    <property type="protein sequence ID" value="EFY89931.1"/>
    <property type="molecule type" value="Genomic_DNA"/>
</dbReference>
<dbReference type="InterPro" id="IPR035994">
    <property type="entry name" value="Nucleoside_phosphorylase_sf"/>
</dbReference>
<dbReference type="PANTHER" id="PTHR46082:SF11">
    <property type="entry name" value="AAA+ ATPASE DOMAIN-CONTAINING PROTEIN-RELATED"/>
    <property type="match status" value="1"/>
</dbReference>
<dbReference type="InterPro" id="IPR053137">
    <property type="entry name" value="NLR-like"/>
</dbReference>
<evidence type="ECO:0000313" key="1">
    <source>
        <dbReference type="EMBL" id="EFY89931.1"/>
    </source>
</evidence>